<dbReference type="PANTHER" id="PTHR35517">
    <property type="entry name" value="PROTEIN ARGININE N-METHYLTRANSFERASE SFM1"/>
    <property type="match status" value="1"/>
</dbReference>
<accession>A0AAD9Z5B1</accession>
<dbReference type="InterPro" id="IPR007364">
    <property type="entry name" value="SFM1-like"/>
</dbReference>
<sequence>MDKIGSDEAQTYVVEHLDPELGPWSALEYQAIAQDSASAGVNFCLSSVSRELELPSELRAISNLVIEHQSVEDIFKDDKDRVCLLDPAAKTELNPDDAAKFDVFLFGGILGDDPPRDRTSELRKKGFNGRRLGPVQMTTDTAVRVTRMVVQQKDQIPYVDYPELPIDEHESTEMPFRYVKDADGLPVMPKVMKSPSDFLDSISQDALTDRLLQGMIDLIKKDSEKGFGDLL</sequence>
<name>A0AAD9Z5B1_9LECA</name>
<evidence type="ECO:0000313" key="1">
    <source>
        <dbReference type="EMBL" id="KAK3171096.1"/>
    </source>
</evidence>
<comment type="caution">
    <text evidence="1">The sequence shown here is derived from an EMBL/GenBank/DDBJ whole genome shotgun (WGS) entry which is preliminary data.</text>
</comment>
<proteinExistence type="predicted"/>
<dbReference type="PANTHER" id="PTHR35517:SF1">
    <property type="entry name" value="PROTEIN ARGININE N-METHYLTRANSFERASE SFM1"/>
    <property type="match status" value="1"/>
</dbReference>
<dbReference type="AlphaFoldDB" id="A0AAD9Z5B1"/>
<organism evidence="1 2">
    <name type="scientific">Lepraria neglecta</name>
    <dbReference type="NCBI Taxonomy" id="209136"/>
    <lineage>
        <taxon>Eukaryota</taxon>
        <taxon>Fungi</taxon>
        <taxon>Dikarya</taxon>
        <taxon>Ascomycota</taxon>
        <taxon>Pezizomycotina</taxon>
        <taxon>Lecanoromycetes</taxon>
        <taxon>OSLEUM clade</taxon>
        <taxon>Lecanoromycetidae</taxon>
        <taxon>Lecanorales</taxon>
        <taxon>Lecanorineae</taxon>
        <taxon>Stereocaulaceae</taxon>
        <taxon>Lepraria</taxon>
    </lineage>
</organism>
<keyword evidence="2" id="KW-1185">Reference proteome</keyword>
<dbReference type="EMBL" id="JASNWA010000008">
    <property type="protein sequence ID" value="KAK3171096.1"/>
    <property type="molecule type" value="Genomic_DNA"/>
</dbReference>
<protein>
    <recommendedName>
        <fullName evidence="3">DUF431-domain-containing protein</fullName>
    </recommendedName>
</protein>
<reference evidence="1" key="1">
    <citation type="submission" date="2022-11" db="EMBL/GenBank/DDBJ databases">
        <title>Chromosomal genome sequence assembly and mating type (MAT) locus characterization of the leprose asexual lichenized fungus Lepraria neglecta (Nyl.) Erichsen.</title>
        <authorList>
            <person name="Allen J.L."/>
            <person name="Pfeffer B."/>
        </authorList>
    </citation>
    <scope>NUCLEOTIDE SEQUENCE</scope>
    <source>
        <strain evidence="1">Allen 5258</strain>
    </source>
</reference>
<evidence type="ECO:0000313" key="2">
    <source>
        <dbReference type="Proteomes" id="UP001276659"/>
    </source>
</evidence>
<dbReference type="CDD" id="cd18090">
    <property type="entry name" value="Arginine_MT_Sfm1"/>
    <property type="match status" value="1"/>
</dbReference>
<dbReference type="Pfam" id="PF04252">
    <property type="entry name" value="SFM1-like"/>
    <property type="match status" value="1"/>
</dbReference>
<evidence type="ECO:0008006" key="3">
    <source>
        <dbReference type="Google" id="ProtNLM"/>
    </source>
</evidence>
<dbReference type="GO" id="GO:0035241">
    <property type="term" value="F:protein-arginine omega-N monomethyltransferase activity"/>
    <property type="evidence" value="ECO:0007669"/>
    <property type="project" value="TreeGrafter"/>
</dbReference>
<gene>
    <name evidence="1" type="ORF">OEA41_003180</name>
</gene>
<dbReference type="Proteomes" id="UP001276659">
    <property type="component" value="Unassembled WGS sequence"/>
</dbReference>